<evidence type="ECO:0000313" key="3">
    <source>
        <dbReference type="Proteomes" id="UP000629287"/>
    </source>
</evidence>
<protein>
    <submittedName>
        <fullName evidence="2">Uncharacterized protein</fullName>
    </submittedName>
</protein>
<dbReference type="EMBL" id="JADBGF010000001">
    <property type="protein sequence ID" value="MBE1600870.1"/>
    <property type="molecule type" value="Genomic_DNA"/>
</dbReference>
<sequence length="64" mass="6402">MRSTRTAASAGIVFAFAFGLVSTGTVSASANEAASVQAVLTRSASSADALPAGVITRTDEVPWT</sequence>
<keyword evidence="1" id="KW-0732">Signal</keyword>
<feature type="signal peptide" evidence="1">
    <location>
        <begin position="1"/>
        <end position="28"/>
    </location>
</feature>
<gene>
    <name evidence="2" type="ORF">H4687_006999</name>
</gene>
<name>A0A8I0PEF9_9ACTN</name>
<dbReference type="Proteomes" id="UP000629287">
    <property type="component" value="Unassembled WGS sequence"/>
</dbReference>
<feature type="chain" id="PRO_5039035875" evidence="1">
    <location>
        <begin position="29"/>
        <end position="64"/>
    </location>
</feature>
<evidence type="ECO:0000256" key="1">
    <source>
        <dbReference type="SAM" id="SignalP"/>
    </source>
</evidence>
<dbReference type="RefSeq" id="WP_319647714.1">
    <property type="nucleotide sequence ID" value="NZ_JARAUG010000021.1"/>
</dbReference>
<accession>A0A8I0PEF9</accession>
<dbReference type="AlphaFoldDB" id="A0A8I0PEF9"/>
<reference evidence="2 3" key="1">
    <citation type="submission" date="2020-10" db="EMBL/GenBank/DDBJ databases">
        <title>Sequencing the genomes of 1000 actinobacteria strains.</title>
        <authorList>
            <person name="Klenk H.-P."/>
        </authorList>
    </citation>
    <scope>NUCLEOTIDE SEQUENCE [LARGE SCALE GENOMIC DNA]</scope>
    <source>
        <strain evidence="2 3">DSM 41803</strain>
    </source>
</reference>
<organism evidence="2 3">
    <name type="scientific">Streptomyces stelliscabiei</name>
    <dbReference type="NCBI Taxonomy" id="146820"/>
    <lineage>
        <taxon>Bacteria</taxon>
        <taxon>Bacillati</taxon>
        <taxon>Actinomycetota</taxon>
        <taxon>Actinomycetes</taxon>
        <taxon>Kitasatosporales</taxon>
        <taxon>Streptomycetaceae</taxon>
        <taxon>Streptomyces</taxon>
    </lineage>
</organism>
<keyword evidence="3" id="KW-1185">Reference proteome</keyword>
<evidence type="ECO:0000313" key="2">
    <source>
        <dbReference type="EMBL" id="MBE1600870.1"/>
    </source>
</evidence>
<proteinExistence type="predicted"/>
<comment type="caution">
    <text evidence="2">The sequence shown here is derived from an EMBL/GenBank/DDBJ whole genome shotgun (WGS) entry which is preliminary data.</text>
</comment>